<evidence type="ECO:0000259" key="1">
    <source>
        <dbReference type="Pfam" id="PF01844"/>
    </source>
</evidence>
<dbReference type="InterPro" id="IPR002711">
    <property type="entry name" value="HNH"/>
</dbReference>
<dbReference type="EMBL" id="JACHJG010000001">
    <property type="protein sequence ID" value="MBB4884057.1"/>
    <property type="molecule type" value="Genomic_DNA"/>
</dbReference>
<proteinExistence type="predicted"/>
<dbReference type="CDD" id="cd00085">
    <property type="entry name" value="HNHc"/>
    <property type="match status" value="1"/>
</dbReference>
<evidence type="ECO:0000313" key="3">
    <source>
        <dbReference type="Proteomes" id="UP000556436"/>
    </source>
</evidence>
<comment type="caution">
    <text evidence="2">The sequence shown here is derived from an EMBL/GenBank/DDBJ whole genome shotgun (WGS) entry which is preliminary data.</text>
</comment>
<dbReference type="AlphaFoldDB" id="A0A7W7PBZ8"/>
<keyword evidence="3" id="KW-1185">Reference proteome</keyword>
<reference evidence="2 3" key="1">
    <citation type="submission" date="2020-08" db="EMBL/GenBank/DDBJ databases">
        <title>Genomic Encyclopedia of Type Strains, Phase III (KMG-III): the genomes of soil and plant-associated and newly described type strains.</title>
        <authorList>
            <person name="Whitman W."/>
        </authorList>
    </citation>
    <scope>NUCLEOTIDE SEQUENCE [LARGE SCALE GENOMIC DNA]</scope>
    <source>
        <strain evidence="2 3">CECT 3265</strain>
    </source>
</reference>
<dbReference type="Proteomes" id="UP000556436">
    <property type="component" value="Unassembled WGS sequence"/>
</dbReference>
<dbReference type="GO" id="GO:0008270">
    <property type="term" value="F:zinc ion binding"/>
    <property type="evidence" value="ECO:0007669"/>
    <property type="project" value="InterPro"/>
</dbReference>
<dbReference type="GO" id="GO:0003676">
    <property type="term" value="F:nucleic acid binding"/>
    <property type="evidence" value="ECO:0007669"/>
    <property type="project" value="InterPro"/>
</dbReference>
<organism evidence="2 3">
    <name type="scientific">Streptomyces netropsis</name>
    <name type="common">Streptoverticillium netropsis</name>
    <dbReference type="NCBI Taxonomy" id="55404"/>
    <lineage>
        <taxon>Bacteria</taxon>
        <taxon>Bacillati</taxon>
        <taxon>Actinomycetota</taxon>
        <taxon>Actinomycetes</taxon>
        <taxon>Kitasatosporales</taxon>
        <taxon>Streptomycetaceae</taxon>
        <taxon>Streptomyces</taxon>
    </lineage>
</organism>
<dbReference type="InterPro" id="IPR003615">
    <property type="entry name" value="HNH_nuc"/>
</dbReference>
<name>A0A7W7PBZ8_STRNE</name>
<sequence>MSSSARYTKERMTEAAQQCTDIEGVIAFFGTRPYGRLHRYLFERFAHFDIDVSHFRRREYRRSAPRPSETSLREAVSASFSVAGTLRRLGKPNSSRQRDLLRQWTADDGISTSHFLGQAHQRGKTGATPRRAPDQILVKHSGTRRTKTVMLRRALREIGVPEVCGSCGTGPVWRGKPMTLEVDHINGDWTDDRRDNLRLLCPNCHATTRTWCRGGSHRSKR</sequence>
<accession>A0A7W7PBZ8</accession>
<feature type="domain" description="HNH" evidence="1">
    <location>
        <begin position="164"/>
        <end position="206"/>
    </location>
</feature>
<gene>
    <name evidence="2" type="ORF">FHS38_000066</name>
</gene>
<evidence type="ECO:0000313" key="2">
    <source>
        <dbReference type="EMBL" id="MBB4884057.1"/>
    </source>
</evidence>
<dbReference type="RefSeq" id="WP_184729468.1">
    <property type="nucleotide sequence ID" value="NZ_BMRW01000001.1"/>
</dbReference>
<dbReference type="Pfam" id="PF01844">
    <property type="entry name" value="HNH"/>
    <property type="match status" value="1"/>
</dbReference>
<protein>
    <recommendedName>
        <fullName evidence="1">HNH domain-containing protein</fullName>
    </recommendedName>
</protein>
<dbReference type="GO" id="GO:0004519">
    <property type="term" value="F:endonuclease activity"/>
    <property type="evidence" value="ECO:0007669"/>
    <property type="project" value="InterPro"/>
</dbReference>